<protein>
    <submittedName>
        <fullName evidence="6">Shikimate dehydrogenase</fullName>
        <ecNumber evidence="6">1.1.1.25</ecNumber>
    </submittedName>
</protein>
<evidence type="ECO:0000313" key="6">
    <source>
        <dbReference type="EMBL" id="MFD1054770.1"/>
    </source>
</evidence>
<organism evidence="6 7">
    <name type="scientific">Terrabacter terrigena</name>
    <dbReference type="NCBI Taxonomy" id="574718"/>
    <lineage>
        <taxon>Bacteria</taxon>
        <taxon>Bacillati</taxon>
        <taxon>Actinomycetota</taxon>
        <taxon>Actinomycetes</taxon>
        <taxon>Micrococcales</taxon>
        <taxon>Intrasporangiaceae</taxon>
        <taxon>Terrabacter</taxon>
    </lineage>
</organism>
<feature type="region of interest" description="Disordered" evidence="3">
    <location>
        <begin position="281"/>
        <end position="304"/>
    </location>
</feature>
<dbReference type="Gene3D" id="3.40.50.10860">
    <property type="entry name" value="Leucine Dehydrogenase, chain A, domain 1"/>
    <property type="match status" value="1"/>
</dbReference>
<dbReference type="Pfam" id="PF18317">
    <property type="entry name" value="SDH_C"/>
    <property type="match status" value="1"/>
</dbReference>
<dbReference type="SUPFAM" id="SSF51735">
    <property type="entry name" value="NAD(P)-binding Rossmann-fold domains"/>
    <property type="match status" value="1"/>
</dbReference>
<name>A0ABW3MZD9_9MICO</name>
<evidence type="ECO:0000256" key="1">
    <source>
        <dbReference type="ARBA" id="ARBA00004871"/>
    </source>
</evidence>
<dbReference type="NCBIfam" id="NF001311">
    <property type="entry name" value="PRK00258.1-3"/>
    <property type="match status" value="1"/>
</dbReference>
<gene>
    <name evidence="6" type="ORF">ACFQ2V_10680</name>
</gene>
<comment type="pathway">
    <text evidence="1">Metabolic intermediate biosynthesis; chorismate biosynthesis; chorismate from D-erythrose 4-phosphate and phosphoenolpyruvate: step 4/7.</text>
</comment>
<evidence type="ECO:0000259" key="5">
    <source>
        <dbReference type="Pfam" id="PF18317"/>
    </source>
</evidence>
<sequence>MLSEGSAVHRCAVWGSPVAHSLSPVLHRAAYAALGLTDWDYARREVDESTFADALRGLDGSWRGLSLTMPLKEVGLRAARTVTPLAEATGAANTLVRAAGDPTAWTAHNTDVHGIRMALGLAGCATPSSMLVVGSGATARSALAAIEPPGGRVVFMVRDRVRAETLAQASAAGMAVEVVPMGRWQAADDVDAVVSTVPPLSVAGLDELAHPLAAGDARGPVVLDVVYGSGRTPLQRAAAARGWPVAAGTDMLLHQATEQVRLMTGLPAPLAAMSDALQQALAQRAQTAPTTGAARPSGTPDPAR</sequence>
<dbReference type="PANTHER" id="PTHR21089:SF1">
    <property type="entry name" value="BIFUNCTIONAL 3-DEHYDROQUINATE DEHYDRATASE_SHIKIMATE DEHYDROGENASE, CHLOROPLASTIC"/>
    <property type="match status" value="1"/>
</dbReference>
<dbReference type="InterPro" id="IPR046346">
    <property type="entry name" value="Aminoacid_DH-like_N_sf"/>
</dbReference>
<dbReference type="InterPro" id="IPR013708">
    <property type="entry name" value="Shikimate_DH-bd_N"/>
</dbReference>
<dbReference type="InterPro" id="IPR022893">
    <property type="entry name" value="Shikimate_DH_fam"/>
</dbReference>
<keyword evidence="6" id="KW-0560">Oxidoreductase</keyword>
<feature type="domain" description="Shikimate dehydrogenase substrate binding N-terminal" evidence="4">
    <location>
        <begin position="13"/>
        <end position="95"/>
    </location>
</feature>
<accession>A0ABW3MZD9</accession>
<evidence type="ECO:0000256" key="3">
    <source>
        <dbReference type="SAM" id="MobiDB-lite"/>
    </source>
</evidence>
<evidence type="ECO:0000259" key="4">
    <source>
        <dbReference type="Pfam" id="PF08501"/>
    </source>
</evidence>
<dbReference type="Pfam" id="PF08501">
    <property type="entry name" value="Shikimate_dh_N"/>
    <property type="match status" value="1"/>
</dbReference>
<keyword evidence="2" id="KW-0057">Aromatic amino acid biosynthesis</keyword>
<dbReference type="InterPro" id="IPR036291">
    <property type="entry name" value="NAD(P)-bd_dom_sf"/>
</dbReference>
<feature type="domain" description="SDH C-terminal" evidence="5">
    <location>
        <begin position="248"/>
        <end position="278"/>
    </location>
</feature>
<keyword evidence="7" id="KW-1185">Reference proteome</keyword>
<dbReference type="RefSeq" id="WP_386052678.1">
    <property type="nucleotide sequence ID" value="NZ_JBHTKH010000006.1"/>
</dbReference>
<evidence type="ECO:0000313" key="7">
    <source>
        <dbReference type="Proteomes" id="UP001597046"/>
    </source>
</evidence>
<dbReference type="EC" id="1.1.1.25" evidence="6"/>
<comment type="caution">
    <text evidence="6">The sequence shown here is derived from an EMBL/GenBank/DDBJ whole genome shotgun (WGS) entry which is preliminary data.</text>
</comment>
<dbReference type="EMBL" id="JBHTKH010000006">
    <property type="protein sequence ID" value="MFD1054770.1"/>
    <property type="molecule type" value="Genomic_DNA"/>
</dbReference>
<evidence type="ECO:0000256" key="2">
    <source>
        <dbReference type="ARBA" id="ARBA00023141"/>
    </source>
</evidence>
<dbReference type="PANTHER" id="PTHR21089">
    <property type="entry name" value="SHIKIMATE DEHYDROGENASE"/>
    <property type="match status" value="1"/>
</dbReference>
<dbReference type="InterPro" id="IPR041121">
    <property type="entry name" value="SDH_C"/>
</dbReference>
<keyword evidence="2" id="KW-0028">Amino-acid biosynthesis</keyword>
<dbReference type="Proteomes" id="UP001597046">
    <property type="component" value="Unassembled WGS sequence"/>
</dbReference>
<dbReference type="GO" id="GO:0004764">
    <property type="term" value="F:shikimate 3-dehydrogenase (NADP+) activity"/>
    <property type="evidence" value="ECO:0007669"/>
    <property type="project" value="UniProtKB-EC"/>
</dbReference>
<reference evidence="7" key="1">
    <citation type="journal article" date="2019" name="Int. J. Syst. Evol. Microbiol.">
        <title>The Global Catalogue of Microorganisms (GCM) 10K type strain sequencing project: providing services to taxonomists for standard genome sequencing and annotation.</title>
        <authorList>
            <consortium name="The Broad Institute Genomics Platform"/>
            <consortium name="The Broad Institute Genome Sequencing Center for Infectious Disease"/>
            <person name="Wu L."/>
            <person name="Ma J."/>
        </authorList>
    </citation>
    <scope>NUCLEOTIDE SEQUENCE [LARGE SCALE GENOMIC DNA]</scope>
    <source>
        <strain evidence="7">CCUG 57508</strain>
    </source>
</reference>
<dbReference type="Gene3D" id="3.40.50.720">
    <property type="entry name" value="NAD(P)-binding Rossmann-like Domain"/>
    <property type="match status" value="1"/>
</dbReference>
<proteinExistence type="predicted"/>
<dbReference type="SUPFAM" id="SSF53223">
    <property type="entry name" value="Aminoacid dehydrogenase-like, N-terminal domain"/>
    <property type="match status" value="1"/>
</dbReference>